<evidence type="ECO:0000256" key="2">
    <source>
        <dbReference type="ARBA" id="ARBA00022598"/>
    </source>
</evidence>
<dbReference type="GO" id="GO:0016878">
    <property type="term" value="F:acid-thiol ligase activity"/>
    <property type="evidence" value="ECO:0007669"/>
    <property type="project" value="UniProtKB-ARBA"/>
</dbReference>
<accession>A0A6V7Q1Y2</accession>
<dbReference type="EMBL" id="LR862131">
    <property type="protein sequence ID" value="CAD1837033.1"/>
    <property type="molecule type" value="Genomic_DNA"/>
</dbReference>
<dbReference type="Gene3D" id="3.40.50.12780">
    <property type="entry name" value="N-terminal domain of ligase-like"/>
    <property type="match status" value="1"/>
</dbReference>
<evidence type="ECO:0000256" key="4">
    <source>
        <dbReference type="ARBA" id="ARBA00022840"/>
    </source>
</evidence>
<dbReference type="InterPro" id="IPR042099">
    <property type="entry name" value="ANL_N_sf"/>
</dbReference>
<comment type="similarity">
    <text evidence="1">Belongs to the ATP-dependent AMP-binding enzyme family.</text>
</comment>
<dbReference type="Gene3D" id="3.30.300.30">
    <property type="match status" value="1"/>
</dbReference>
<dbReference type="AlphaFoldDB" id="A0A6V7Q1Y2"/>
<dbReference type="PANTHER" id="PTHR24096:SF377">
    <property type="entry name" value="4-COUMARATE--COA LIGASE-LIKE 7"/>
    <property type="match status" value="1"/>
</dbReference>
<evidence type="ECO:0000256" key="3">
    <source>
        <dbReference type="ARBA" id="ARBA00022741"/>
    </source>
</evidence>
<dbReference type="InterPro" id="IPR000873">
    <property type="entry name" value="AMP-dep_synth/lig_dom"/>
</dbReference>
<protein>
    <recommendedName>
        <fullName evidence="8">4-coumarate--CoA ligase-like 7</fullName>
    </recommendedName>
</protein>
<name>A0A6V7Q1Y2_ANACO</name>
<dbReference type="GO" id="GO:0005524">
    <property type="term" value="F:ATP binding"/>
    <property type="evidence" value="ECO:0007669"/>
    <property type="project" value="UniProtKB-KW"/>
</dbReference>
<dbReference type="Pfam" id="PF13193">
    <property type="entry name" value="AMP-binding_C"/>
    <property type="match status" value="1"/>
</dbReference>
<gene>
    <name evidence="7" type="ORF">CB5_LOCUS20244</name>
</gene>
<dbReference type="SUPFAM" id="SSF56801">
    <property type="entry name" value="Acetyl-CoA synthetase-like"/>
    <property type="match status" value="1"/>
</dbReference>
<sequence>MFSCQGYGLTEGGPISAMVDPDESCRLGSVGRLAGITEAKIVDHVSGEALSIGQEGELWVRGPGVYVGDDESNALSFTSDGWLKTGDLCYFDGEGFLYIVDRLKELIKVQRISELEHLIACLQGVVEVAVVPFPHEEDGEIPTAFIVREARNNLSEIEVMDYVAKQVAPYKKIRKVFFVSSIPKSPSGKVLRRELMKQKTSGFASRL</sequence>
<proteinExistence type="inferred from homology"/>
<organism evidence="7">
    <name type="scientific">Ananas comosus var. bracteatus</name>
    <name type="common">red pineapple</name>
    <dbReference type="NCBI Taxonomy" id="296719"/>
    <lineage>
        <taxon>Eukaryota</taxon>
        <taxon>Viridiplantae</taxon>
        <taxon>Streptophyta</taxon>
        <taxon>Embryophyta</taxon>
        <taxon>Tracheophyta</taxon>
        <taxon>Spermatophyta</taxon>
        <taxon>Magnoliopsida</taxon>
        <taxon>Liliopsida</taxon>
        <taxon>Poales</taxon>
        <taxon>Bromeliaceae</taxon>
        <taxon>Bromelioideae</taxon>
        <taxon>Ananas</taxon>
    </lineage>
</organism>
<dbReference type="GO" id="GO:0016405">
    <property type="term" value="F:CoA-ligase activity"/>
    <property type="evidence" value="ECO:0007669"/>
    <property type="project" value="UniProtKB-ARBA"/>
</dbReference>
<keyword evidence="3" id="KW-0547">Nucleotide-binding</keyword>
<evidence type="ECO:0008006" key="8">
    <source>
        <dbReference type="Google" id="ProtNLM"/>
    </source>
</evidence>
<feature type="domain" description="AMP-binding enzyme C-terminal" evidence="6">
    <location>
        <begin position="114"/>
        <end position="189"/>
    </location>
</feature>
<keyword evidence="4" id="KW-0067">ATP-binding</keyword>
<evidence type="ECO:0000259" key="5">
    <source>
        <dbReference type="Pfam" id="PF00501"/>
    </source>
</evidence>
<evidence type="ECO:0000313" key="7">
    <source>
        <dbReference type="EMBL" id="CAD1837033.1"/>
    </source>
</evidence>
<evidence type="ECO:0000259" key="6">
    <source>
        <dbReference type="Pfam" id="PF13193"/>
    </source>
</evidence>
<dbReference type="PANTHER" id="PTHR24096">
    <property type="entry name" value="LONG-CHAIN-FATTY-ACID--COA LIGASE"/>
    <property type="match status" value="1"/>
</dbReference>
<dbReference type="InterPro" id="IPR025110">
    <property type="entry name" value="AMP-bd_C"/>
</dbReference>
<feature type="domain" description="AMP-dependent synthetase/ligase" evidence="5">
    <location>
        <begin position="5"/>
        <end position="66"/>
    </location>
</feature>
<reference evidence="7" key="1">
    <citation type="submission" date="2020-07" db="EMBL/GenBank/DDBJ databases">
        <authorList>
            <person name="Lin J."/>
        </authorList>
    </citation>
    <scope>NUCLEOTIDE SEQUENCE</scope>
</reference>
<dbReference type="InterPro" id="IPR045851">
    <property type="entry name" value="AMP-bd_C_sf"/>
</dbReference>
<evidence type="ECO:0000256" key="1">
    <source>
        <dbReference type="ARBA" id="ARBA00006432"/>
    </source>
</evidence>
<keyword evidence="2" id="KW-0436">Ligase</keyword>
<dbReference type="Pfam" id="PF00501">
    <property type="entry name" value="AMP-binding"/>
    <property type="match status" value="1"/>
</dbReference>